<feature type="non-terminal residue" evidence="1">
    <location>
        <position position="1"/>
    </location>
</feature>
<reference evidence="1 2" key="1">
    <citation type="submission" date="2021-06" db="EMBL/GenBank/DDBJ databases">
        <authorList>
            <person name="Kallberg Y."/>
            <person name="Tangrot J."/>
            <person name="Rosling A."/>
        </authorList>
    </citation>
    <scope>NUCLEOTIDE SEQUENCE [LARGE SCALE GENOMIC DNA]</scope>
    <source>
        <strain evidence="1 2">120-4 pot B 10/14</strain>
    </source>
</reference>
<comment type="caution">
    <text evidence="1">The sequence shown here is derived from an EMBL/GenBank/DDBJ whole genome shotgun (WGS) entry which is preliminary data.</text>
</comment>
<feature type="non-terminal residue" evidence="1">
    <location>
        <position position="113"/>
    </location>
</feature>
<dbReference type="EMBL" id="CAJVQB010073711">
    <property type="protein sequence ID" value="CAG8843832.1"/>
    <property type="molecule type" value="Genomic_DNA"/>
</dbReference>
<evidence type="ECO:0000313" key="2">
    <source>
        <dbReference type="Proteomes" id="UP000789901"/>
    </source>
</evidence>
<sequence>KCSNTVGSLGSIELNLPLQTYAILDSSKDIDLDLYQICTKSLVNIVLKIVLNIINNHSSNRQKSALELDNKQPLSTIDKNLNQSNYEQLNFEKNSKQSYTIQIVTLKNIIFIL</sequence>
<protein>
    <submittedName>
        <fullName evidence="1">17117_t:CDS:1</fullName>
    </submittedName>
</protein>
<proteinExistence type="predicted"/>
<accession>A0ABN7WYW3</accession>
<evidence type="ECO:0000313" key="1">
    <source>
        <dbReference type="EMBL" id="CAG8843832.1"/>
    </source>
</evidence>
<name>A0ABN7WYW3_GIGMA</name>
<gene>
    <name evidence="1" type="ORF">GMARGA_LOCUS36753</name>
</gene>
<organism evidence="1 2">
    <name type="scientific">Gigaspora margarita</name>
    <dbReference type="NCBI Taxonomy" id="4874"/>
    <lineage>
        <taxon>Eukaryota</taxon>
        <taxon>Fungi</taxon>
        <taxon>Fungi incertae sedis</taxon>
        <taxon>Mucoromycota</taxon>
        <taxon>Glomeromycotina</taxon>
        <taxon>Glomeromycetes</taxon>
        <taxon>Diversisporales</taxon>
        <taxon>Gigasporaceae</taxon>
        <taxon>Gigaspora</taxon>
    </lineage>
</organism>
<dbReference type="Proteomes" id="UP000789901">
    <property type="component" value="Unassembled WGS sequence"/>
</dbReference>
<keyword evidence="2" id="KW-1185">Reference proteome</keyword>